<protein>
    <recommendedName>
        <fullName evidence="4">NADP-dependent oxidoreductase domain-containing protein</fullName>
    </recommendedName>
</protein>
<accession>A0AAJ8KEY4</accession>
<evidence type="ECO:0000313" key="2">
    <source>
        <dbReference type="EMBL" id="WVW86644.1"/>
    </source>
</evidence>
<dbReference type="RefSeq" id="XP_019043259.2">
    <property type="nucleotide sequence ID" value="XM_019194423.2"/>
</dbReference>
<organism evidence="2 3">
    <name type="scientific">Kwoniella bestiolae CBS 10118</name>
    <dbReference type="NCBI Taxonomy" id="1296100"/>
    <lineage>
        <taxon>Eukaryota</taxon>
        <taxon>Fungi</taxon>
        <taxon>Dikarya</taxon>
        <taxon>Basidiomycota</taxon>
        <taxon>Agaricomycotina</taxon>
        <taxon>Tremellomycetes</taxon>
        <taxon>Tremellales</taxon>
        <taxon>Cryptococcaceae</taxon>
        <taxon>Kwoniella</taxon>
    </lineage>
</organism>
<dbReference type="KEGG" id="kbi:30212232"/>
<reference evidence="2" key="1">
    <citation type="submission" date="2013-07" db="EMBL/GenBank/DDBJ databases">
        <authorList>
            <consortium name="The Broad Institute Genome Sequencing Platform"/>
            <person name="Cuomo C."/>
            <person name="Litvintseva A."/>
            <person name="Chen Y."/>
            <person name="Heitman J."/>
            <person name="Sun S."/>
            <person name="Springer D."/>
            <person name="Dromer F."/>
            <person name="Young S.K."/>
            <person name="Zeng Q."/>
            <person name="Gargeya S."/>
            <person name="Fitzgerald M."/>
            <person name="Abouelleil A."/>
            <person name="Alvarado L."/>
            <person name="Berlin A.M."/>
            <person name="Chapman S.B."/>
            <person name="Dewar J."/>
            <person name="Goldberg J."/>
            <person name="Griggs A."/>
            <person name="Gujja S."/>
            <person name="Hansen M."/>
            <person name="Howarth C."/>
            <person name="Imamovic A."/>
            <person name="Larimer J."/>
            <person name="McCowan C."/>
            <person name="Murphy C."/>
            <person name="Pearson M."/>
            <person name="Priest M."/>
            <person name="Roberts A."/>
            <person name="Saif S."/>
            <person name="Shea T."/>
            <person name="Sykes S."/>
            <person name="Wortman J."/>
            <person name="Nusbaum C."/>
            <person name="Birren B."/>
        </authorList>
    </citation>
    <scope>NUCLEOTIDE SEQUENCE</scope>
    <source>
        <strain evidence="2">CBS 10118</strain>
    </source>
</reference>
<dbReference type="InterPro" id="IPR036812">
    <property type="entry name" value="NAD(P)_OxRdtase_dom_sf"/>
</dbReference>
<dbReference type="GeneID" id="30212232"/>
<dbReference type="SUPFAM" id="SSF51430">
    <property type="entry name" value="NAD(P)-linked oxidoreductase"/>
    <property type="match status" value="1"/>
</dbReference>
<reference evidence="2" key="2">
    <citation type="submission" date="2024-02" db="EMBL/GenBank/DDBJ databases">
        <title>Comparative genomics of Cryptococcus and Kwoniella reveals pathogenesis evolution and contrasting modes of karyotype evolution via chromosome fusion or intercentromeric recombination.</title>
        <authorList>
            <person name="Coelho M.A."/>
            <person name="David-Palma M."/>
            <person name="Shea T."/>
            <person name="Bowers K."/>
            <person name="McGinley-Smith S."/>
            <person name="Mohammad A.W."/>
            <person name="Gnirke A."/>
            <person name="Yurkov A.M."/>
            <person name="Nowrousian M."/>
            <person name="Sun S."/>
            <person name="Cuomo C.A."/>
            <person name="Heitman J."/>
        </authorList>
    </citation>
    <scope>NUCLEOTIDE SEQUENCE</scope>
    <source>
        <strain evidence="2">CBS 10118</strain>
    </source>
</reference>
<evidence type="ECO:0000256" key="1">
    <source>
        <dbReference type="SAM" id="MobiDB-lite"/>
    </source>
</evidence>
<keyword evidence="3" id="KW-1185">Reference proteome</keyword>
<sequence length="110" mass="12115">MVVSCQRGLGETEGQVLLRWAQQVSGGVVITTTNKPERMEEQLGPFLADRTDPPLSQEHLDQITSAGASAPFRFWGTNWPYFMKGEGGISACPEDATHRRKPDINGGRGW</sequence>
<proteinExistence type="predicted"/>
<dbReference type="AlphaFoldDB" id="A0AAJ8KEY4"/>
<dbReference type="Gene3D" id="3.20.20.100">
    <property type="entry name" value="NADP-dependent oxidoreductase domain"/>
    <property type="match status" value="1"/>
</dbReference>
<dbReference type="EMBL" id="CP144548">
    <property type="protein sequence ID" value="WVW86644.1"/>
    <property type="molecule type" value="Genomic_DNA"/>
</dbReference>
<evidence type="ECO:0000313" key="3">
    <source>
        <dbReference type="Proteomes" id="UP000092730"/>
    </source>
</evidence>
<gene>
    <name evidence="2" type="ORF">I302_108697</name>
</gene>
<dbReference type="Proteomes" id="UP000092730">
    <property type="component" value="Chromosome 8"/>
</dbReference>
<evidence type="ECO:0008006" key="4">
    <source>
        <dbReference type="Google" id="ProtNLM"/>
    </source>
</evidence>
<name>A0AAJ8KEY4_9TREE</name>
<feature type="region of interest" description="Disordered" evidence="1">
    <location>
        <begin position="90"/>
        <end position="110"/>
    </location>
</feature>